<dbReference type="Proteomes" id="UP000247810">
    <property type="component" value="Unassembled WGS sequence"/>
</dbReference>
<dbReference type="AlphaFoldDB" id="A0A319DTH2"/>
<evidence type="ECO:0000256" key="2">
    <source>
        <dbReference type="SAM" id="SignalP"/>
    </source>
</evidence>
<organism evidence="3 4">
    <name type="scientific">Aspergillus ellipticus CBS 707.79</name>
    <dbReference type="NCBI Taxonomy" id="1448320"/>
    <lineage>
        <taxon>Eukaryota</taxon>
        <taxon>Fungi</taxon>
        <taxon>Dikarya</taxon>
        <taxon>Ascomycota</taxon>
        <taxon>Pezizomycotina</taxon>
        <taxon>Eurotiomycetes</taxon>
        <taxon>Eurotiomycetidae</taxon>
        <taxon>Eurotiales</taxon>
        <taxon>Aspergillaceae</taxon>
        <taxon>Aspergillus</taxon>
        <taxon>Aspergillus subgen. Circumdati</taxon>
    </lineage>
</organism>
<keyword evidence="1" id="KW-0175">Coiled coil</keyword>
<dbReference type="EMBL" id="KZ825868">
    <property type="protein sequence ID" value="PYH94593.1"/>
    <property type="molecule type" value="Genomic_DNA"/>
</dbReference>
<sequence length="376" mass="44270">MFQKLAWKLWHIICRVSVITCHFFRHTYPQLQDELAGEKWKVKELKQRILQLERDHQDCQARVLKFSPTSECSDVRLHHEFVGIRENLSNWVEGLPDIRNSFEKDFWDSLGYLRVALPYKRSLEAYPKGLAGVQSELLMFSIFRFIWLLSLNGVLGSAPKDDRKLFQELHHAMLSMEPKKDLESMHAWRSDTFKAYTSCERYQRSVHRVCSSMFDELRVFLERFEFEQKFNWDNKFAGLEAEILRPAADFGTKLSCLPNRYRWEWYEDSDTRFPHRLVRKFHLGVYTVQDSQTHNKPLIPNLDSLGDKVVIGRLLVIIYPALFHCDETGGDDILIEKALILIHVRGELLVEKQAKVKTQEEKTLHVEGHFVDGTEN</sequence>
<evidence type="ECO:0000313" key="3">
    <source>
        <dbReference type="EMBL" id="PYH94593.1"/>
    </source>
</evidence>
<feature type="coiled-coil region" evidence="1">
    <location>
        <begin position="28"/>
        <end position="62"/>
    </location>
</feature>
<evidence type="ECO:0000256" key="1">
    <source>
        <dbReference type="SAM" id="Coils"/>
    </source>
</evidence>
<feature type="signal peptide" evidence="2">
    <location>
        <begin position="1"/>
        <end position="21"/>
    </location>
</feature>
<gene>
    <name evidence="3" type="ORF">BO71DRAFT_475639</name>
</gene>
<dbReference type="OrthoDB" id="4755094at2759"/>
<keyword evidence="2" id="KW-0732">Signal</keyword>
<proteinExistence type="predicted"/>
<protein>
    <submittedName>
        <fullName evidence="3">Uncharacterized protein</fullName>
    </submittedName>
</protein>
<reference evidence="3 4" key="1">
    <citation type="submission" date="2018-02" db="EMBL/GenBank/DDBJ databases">
        <title>The genomes of Aspergillus section Nigri reveals drivers in fungal speciation.</title>
        <authorList>
            <consortium name="DOE Joint Genome Institute"/>
            <person name="Vesth T.C."/>
            <person name="Nybo J."/>
            <person name="Theobald S."/>
            <person name="Brandl J."/>
            <person name="Frisvad J.C."/>
            <person name="Nielsen K.F."/>
            <person name="Lyhne E.K."/>
            <person name="Kogle M.E."/>
            <person name="Kuo A."/>
            <person name="Riley R."/>
            <person name="Clum A."/>
            <person name="Nolan M."/>
            <person name="Lipzen A."/>
            <person name="Salamov A."/>
            <person name="Henrissat B."/>
            <person name="Wiebenga A."/>
            <person name="De vries R.P."/>
            <person name="Grigoriev I.V."/>
            <person name="Mortensen U.H."/>
            <person name="Andersen M.R."/>
            <person name="Baker S.E."/>
        </authorList>
    </citation>
    <scope>NUCLEOTIDE SEQUENCE [LARGE SCALE GENOMIC DNA]</scope>
    <source>
        <strain evidence="3 4">CBS 707.79</strain>
    </source>
</reference>
<keyword evidence="4" id="KW-1185">Reference proteome</keyword>
<evidence type="ECO:0000313" key="4">
    <source>
        <dbReference type="Proteomes" id="UP000247810"/>
    </source>
</evidence>
<name>A0A319DTH2_9EURO</name>
<feature type="chain" id="PRO_5016387167" evidence="2">
    <location>
        <begin position="22"/>
        <end position="376"/>
    </location>
</feature>
<dbReference type="VEuPathDB" id="FungiDB:BO71DRAFT_475639"/>
<dbReference type="STRING" id="1448320.A0A319DTH2"/>
<accession>A0A319DTH2</accession>